<gene>
    <name evidence="1" type="ORF">Q4T40_09300</name>
</gene>
<evidence type="ECO:0000313" key="1">
    <source>
        <dbReference type="EMBL" id="MDT8901434.1"/>
    </source>
</evidence>
<name>A0ABU3NX95_9FIRM</name>
<keyword evidence="2" id="KW-1185">Reference proteome</keyword>
<dbReference type="EMBL" id="JAUOZS010000001">
    <property type="protein sequence ID" value="MDT8901434.1"/>
    <property type="molecule type" value="Genomic_DNA"/>
</dbReference>
<dbReference type="SUPFAM" id="SSF47240">
    <property type="entry name" value="Ferritin-like"/>
    <property type="match status" value="1"/>
</dbReference>
<evidence type="ECO:0008006" key="3">
    <source>
        <dbReference type="Google" id="ProtNLM"/>
    </source>
</evidence>
<reference evidence="1 2" key="1">
    <citation type="submission" date="2023-07" db="EMBL/GenBank/DDBJ databases">
        <title>The novel representative of Negativicutes class, Anaeroselena agilis gen. nov. sp. nov.</title>
        <authorList>
            <person name="Prokofeva M.I."/>
            <person name="Elcheninov A.G."/>
            <person name="Klyukina A."/>
            <person name="Kublanov I.V."/>
            <person name="Frolov E.N."/>
            <person name="Podosokorskaya O.A."/>
        </authorList>
    </citation>
    <scope>NUCLEOTIDE SEQUENCE [LARGE SCALE GENOMIC DNA]</scope>
    <source>
        <strain evidence="1 2">4137-cl</strain>
    </source>
</reference>
<dbReference type="Proteomes" id="UP001254848">
    <property type="component" value="Unassembled WGS sequence"/>
</dbReference>
<protein>
    <recommendedName>
        <fullName evidence="3">Ferritin</fullName>
    </recommendedName>
</protein>
<sequence>MPQPVSLSSKERAYLQDALQMENLCIAKCGVYADQCNNQAMKSLLFDVARNKRQHANRLKQLLGRQSAPPAGRQYQ</sequence>
<organism evidence="1 2">
    <name type="scientific">Anaeroselena agilis</name>
    <dbReference type="NCBI Taxonomy" id="3063788"/>
    <lineage>
        <taxon>Bacteria</taxon>
        <taxon>Bacillati</taxon>
        <taxon>Bacillota</taxon>
        <taxon>Negativicutes</taxon>
        <taxon>Acetonemataceae</taxon>
        <taxon>Anaeroselena</taxon>
    </lineage>
</organism>
<comment type="caution">
    <text evidence="1">The sequence shown here is derived from an EMBL/GenBank/DDBJ whole genome shotgun (WGS) entry which is preliminary data.</text>
</comment>
<accession>A0ABU3NX95</accession>
<dbReference type="InterPro" id="IPR009078">
    <property type="entry name" value="Ferritin-like_SF"/>
</dbReference>
<proteinExistence type="predicted"/>
<dbReference type="RefSeq" id="WP_413779944.1">
    <property type="nucleotide sequence ID" value="NZ_JAUOZS010000001.1"/>
</dbReference>
<evidence type="ECO:0000313" key="2">
    <source>
        <dbReference type="Proteomes" id="UP001254848"/>
    </source>
</evidence>